<protein>
    <recommendedName>
        <fullName evidence="3">Telomerase reverse transcriptase</fullName>
    </recommendedName>
</protein>
<proteinExistence type="predicted"/>
<keyword evidence="2" id="KW-1185">Reference proteome</keyword>
<evidence type="ECO:0008006" key="3">
    <source>
        <dbReference type="Google" id="ProtNLM"/>
    </source>
</evidence>
<dbReference type="EMBL" id="BPLQ01007247">
    <property type="protein sequence ID" value="GIY28959.1"/>
    <property type="molecule type" value="Genomic_DNA"/>
</dbReference>
<organism evidence="1 2">
    <name type="scientific">Caerostris darwini</name>
    <dbReference type="NCBI Taxonomy" id="1538125"/>
    <lineage>
        <taxon>Eukaryota</taxon>
        <taxon>Metazoa</taxon>
        <taxon>Ecdysozoa</taxon>
        <taxon>Arthropoda</taxon>
        <taxon>Chelicerata</taxon>
        <taxon>Arachnida</taxon>
        <taxon>Araneae</taxon>
        <taxon>Araneomorphae</taxon>
        <taxon>Entelegynae</taxon>
        <taxon>Araneoidea</taxon>
        <taxon>Araneidae</taxon>
        <taxon>Caerostris</taxon>
    </lineage>
</organism>
<sequence>AVSSQSFKNRNEILKDLKRQSKKSKPKFTGNQIPVSEMWNIFRKVLDKLMELKRYEHLQNLLLASLSSTMFMKLPRYAK</sequence>
<evidence type="ECO:0000313" key="1">
    <source>
        <dbReference type="EMBL" id="GIY28959.1"/>
    </source>
</evidence>
<dbReference type="Proteomes" id="UP001054837">
    <property type="component" value="Unassembled WGS sequence"/>
</dbReference>
<dbReference type="AlphaFoldDB" id="A0AAV4S7Q1"/>
<accession>A0AAV4S7Q1</accession>
<gene>
    <name evidence="1" type="ORF">CDAR_579331</name>
</gene>
<feature type="non-terminal residue" evidence="1">
    <location>
        <position position="1"/>
    </location>
</feature>
<feature type="non-terminal residue" evidence="1">
    <location>
        <position position="79"/>
    </location>
</feature>
<evidence type="ECO:0000313" key="2">
    <source>
        <dbReference type="Proteomes" id="UP001054837"/>
    </source>
</evidence>
<comment type="caution">
    <text evidence="1">The sequence shown here is derived from an EMBL/GenBank/DDBJ whole genome shotgun (WGS) entry which is preliminary data.</text>
</comment>
<reference evidence="1 2" key="1">
    <citation type="submission" date="2021-06" db="EMBL/GenBank/DDBJ databases">
        <title>Caerostris darwini draft genome.</title>
        <authorList>
            <person name="Kono N."/>
            <person name="Arakawa K."/>
        </authorList>
    </citation>
    <scope>NUCLEOTIDE SEQUENCE [LARGE SCALE GENOMIC DNA]</scope>
</reference>
<name>A0AAV4S7Q1_9ARAC</name>